<feature type="compositionally biased region" description="Low complexity" evidence="1">
    <location>
        <begin position="149"/>
        <end position="160"/>
    </location>
</feature>
<dbReference type="eggNOG" id="ENOG502RXFT">
    <property type="taxonomic scope" value="Eukaryota"/>
</dbReference>
<sequence>MGRPQRENPQPEYDPTQPQERSPEAYEANPHEANQPQSPYPPENDPTTQQQFQFQTPPPPQPAQYAPQEPQYQPTQYPPPNQQTNPVYPPPQPAPYPPQNSTYPSKPAPYPPQNPTYPPQPARYPPPVNPQQFPPQPVQFPPPALQTYPQQPQSPLKPQPNAAAGIPVQYPAVGTEPWSTGLFDCMEDPTNAVTTAFFPCLTFGQVAEIVDNGYTNCGTSGLLYGAIALLIWIPCIYSCTYRTKLRNKFGLMEAPAPDWVTHFLCEWCALCQEYRELQHRGFDPSIGWLGNVARQQQQQAQVAMVPPTTQTMMG</sequence>
<dbReference type="NCBIfam" id="TIGR01571">
    <property type="entry name" value="A_thal_Cys_rich"/>
    <property type="match status" value="1"/>
</dbReference>
<keyword evidence="2" id="KW-0472">Membrane</keyword>
<dbReference type="STRING" id="4432.A0A1U8AE18"/>
<dbReference type="PRINTS" id="PR01217">
    <property type="entry name" value="PRICHEXTENSN"/>
</dbReference>
<feature type="compositionally biased region" description="Pro residues" evidence="1">
    <location>
        <begin position="76"/>
        <end position="98"/>
    </location>
</feature>
<reference evidence="4" key="1">
    <citation type="submission" date="2025-08" db="UniProtKB">
        <authorList>
            <consortium name="RefSeq"/>
        </authorList>
    </citation>
    <scope>IDENTIFICATION</scope>
</reference>
<organism evidence="3 4">
    <name type="scientific">Nelumbo nucifera</name>
    <name type="common">Sacred lotus</name>
    <dbReference type="NCBI Taxonomy" id="4432"/>
    <lineage>
        <taxon>Eukaryota</taxon>
        <taxon>Viridiplantae</taxon>
        <taxon>Streptophyta</taxon>
        <taxon>Embryophyta</taxon>
        <taxon>Tracheophyta</taxon>
        <taxon>Spermatophyta</taxon>
        <taxon>Magnoliopsida</taxon>
        <taxon>Proteales</taxon>
        <taxon>Nelumbonaceae</taxon>
        <taxon>Nelumbo</taxon>
    </lineage>
</organism>
<dbReference type="InterPro" id="IPR006461">
    <property type="entry name" value="PLAC_motif_containing"/>
</dbReference>
<dbReference type="PANTHER" id="PTHR15907">
    <property type="entry name" value="DUF614 FAMILY PROTEIN-RELATED"/>
    <property type="match status" value="1"/>
</dbReference>
<gene>
    <name evidence="4" type="primary">LOC104603002</name>
</gene>
<dbReference type="OrthoDB" id="1045822at2759"/>
<dbReference type="Proteomes" id="UP000189703">
    <property type="component" value="Unplaced"/>
</dbReference>
<feature type="compositionally biased region" description="Low complexity" evidence="1">
    <location>
        <begin position="46"/>
        <end position="55"/>
    </location>
</feature>
<dbReference type="RefSeq" id="XP_010265196.1">
    <property type="nucleotide sequence ID" value="XM_010266894.2"/>
</dbReference>
<evidence type="ECO:0000313" key="4">
    <source>
        <dbReference type="RefSeq" id="XP_010265196.1"/>
    </source>
</evidence>
<name>A0A1U8AE18_NELNU</name>
<evidence type="ECO:0000256" key="2">
    <source>
        <dbReference type="SAM" id="Phobius"/>
    </source>
</evidence>
<proteinExistence type="predicted"/>
<dbReference type="AlphaFoldDB" id="A0A1U8AE18"/>
<feature type="region of interest" description="Disordered" evidence="1">
    <location>
        <begin position="1"/>
        <end position="164"/>
    </location>
</feature>
<dbReference type="GeneID" id="104603002"/>
<feature type="transmembrane region" description="Helical" evidence="2">
    <location>
        <begin position="221"/>
        <end position="239"/>
    </location>
</feature>
<keyword evidence="3" id="KW-1185">Reference proteome</keyword>
<evidence type="ECO:0000313" key="3">
    <source>
        <dbReference type="Proteomes" id="UP000189703"/>
    </source>
</evidence>
<evidence type="ECO:0000256" key="1">
    <source>
        <dbReference type="SAM" id="MobiDB-lite"/>
    </source>
</evidence>
<dbReference type="InParanoid" id="A0A1U8AE18"/>
<dbReference type="KEGG" id="nnu:104603002"/>
<protein>
    <submittedName>
        <fullName evidence="4">Protein PLANT CADMIUM RESISTANCE 4-like</fullName>
    </submittedName>
</protein>
<dbReference type="Pfam" id="PF04749">
    <property type="entry name" value="PLAC8"/>
    <property type="match status" value="1"/>
</dbReference>
<dbReference type="OMA" id="CFTFGQI"/>
<feature type="compositionally biased region" description="Low complexity" evidence="1">
    <location>
        <begin position="63"/>
        <end position="75"/>
    </location>
</feature>
<keyword evidence="2" id="KW-0812">Transmembrane</keyword>
<keyword evidence="2" id="KW-1133">Transmembrane helix</keyword>
<dbReference type="FunCoup" id="A0A1U8AE18">
    <property type="interactions" value="31"/>
</dbReference>
<accession>A0A1U8AE18</accession>
<feature type="compositionally biased region" description="Pro residues" evidence="1">
    <location>
        <begin position="106"/>
        <end position="144"/>
    </location>
</feature>